<dbReference type="OMA" id="ACLWKRR"/>
<gene>
    <name evidence="2" type="ORF">KI387_024289</name>
</gene>
<feature type="region of interest" description="Disordered" evidence="1">
    <location>
        <begin position="349"/>
        <end position="376"/>
    </location>
</feature>
<feature type="compositionally biased region" description="Acidic residues" evidence="1">
    <location>
        <begin position="284"/>
        <end position="295"/>
    </location>
</feature>
<name>A0AA38G3T7_TAXCH</name>
<proteinExistence type="predicted"/>
<protein>
    <submittedName>
        <fullName evidence="2">Uncharacterized protein</fullName>
    </submittedName>
</protein>
<organism evidence="2 3">
    <name type="scientific">Taxus chinensis</name>
    <name type="common">Chinese yew</name>
    <name type="synonym">Taxus wallichiana var. chinensis</name>
    <dbReference type="NCBI Taxonomy" id="29808"/>
    <lineage>
        <taxon>Eukaryota</taxon>
        <taxon>Viridiplantae</taxon>
        <taxon>Streptophyta</taxon>
        <taxon>Embryophyta</taxon>
        <taxon>Tracheophyta</taxon>
        <taxon>Spermatophyta</taxon>
        <taxon>Pinopsida</taxon>
        <taxon>Pinidae</taxon>
        <taxon>Conifers II</taxon>
        <taxon>Cupressales</taxon>
        <taxon>Taxaceae</taxon>
        <taxon>Taxus</taxon>
    </lineage>
</organism>
<dbReference type="PANTHER" id="PTHR33448:SF4">
    <property type="entry name" value="CHLOROPLAST PROTEIN HCF243"/>
    <property type="match status" value="1"/>
</dbReference>
<feature type="region of interest" description="Disordered" evidence="1">
    <location>
        <begin position="19"/>
        <end position="62"/>
    </location>
</feature>
<comment type="caution">
    <text evidence="2">The sequence shown here is derived from an EMBL/GenBank/DDBJ whole genome shotgun (WGS) entry which is preliminary data.</text>
</comment>
<feature type="region of interest" description="Disordered" evidence="1">
    <location>
        <begin position="145"/>
        <end position="179"/>
    </location>
</feature>
<feature type="region of interest" description="Disordered" evidence="1">
    <location>
        <begin position="265"/>
        <end position="312"/>
    </location>
</feature>
<dbReference type="Proteomes" id="UP000824469">
    <property type="component" value="Unassembled WGS sequence"/>
</dbReference>
<evidence type="ECO:0000313" key="2">
    <source>
        <dbReference type="EMBL" id="KAH9315662.1"/>
    </source>
</evidence>
<sequence length="422" mass="46701">MRTVPKSIHSPGRLEKYKECSGSANFGSRRKGQSSPMFPLLLRRRNAGSSSETTAEEEPTSPKVTCIGQVRVKSKHAGKGTENLRTFRKDVCDAIRSVGAEFSCIFPCNGGTPTSPHNEEEDVKHSSACGSALLAKFVMVLQDGDGKHHGRLDPDGRKQEKGLDSIKMGNPFGKMENPYDKNQERMRKSLRRFHDDDDEDDWMPAKSGVDCCTGFSHVDEDEDVEEPVCIPPKNALLLMRCRSAPLRLSLNSDCWMANSNADEPKNKGCVVESHGEDSTLASSGDEDEASNEEEGRETTRVKGSGETEKKSLPQGLLLMECEPELTKLSLEISKETWVPTREFFRRPMISQDGSRRLSKESSDQEECSKGGASNILDAELSPPEALMLKRCKSDPLKVSLKLAPEACLWKRRNLGKPLALNI</sequence>
<feature type="compositionally biased region" description="Basic and acidic residues" evidence="1">
    <location>
        <begin position="145"/>
        <end position="164"/>
    </location>
</feature>
<evidence type="ECO:0000313" key="3">
    <source>
        <dbReference type="Proteomes" id="UP000824469"/>
    </source>
</evidence>
<keyword evidence="3" id="KW-1185">Reference proteome</keyword>
<dbReference type="AlphaFoldDB" id="A0AA38G3T7"/>
<accession>A0AA38G3T7</accession>
<feature type="compositionally biased region" description="Basic and acidic residues" evidence="1">
    <location>
        <begin position="353"/>
        <end position="368"/>
    </location>
</feature>
<evidence type="ECO:0000256" key="1">
    <source>
        <dbReference type="SAM" id="MobiDB-lite"/>
    </source>
</evidence>
<feature type="compositionally biased region" description="Basic and acidic residues" evidence="1">
    <location>
        <begin position="296"/>
        <end position="311"/>
    </location>
</feature>
<dbReference type="EMBL" id="JAHRHJ020000005">
    <property type="protein sequence ID" value="KAH9315662.1"/>
    <property type="molecule type" value="Genomic_DNA"/>
</dbReference>
<reference evidence="2 3" key="1">
    <citation type="journal article" date="2021" name="Nat. Plants">
        <title>The Taxus genome provides insights into paclitaxel biosynthesis.</title>
        <authorList>
            <person name="Xiong X."/>
            <person name="Gou J."/>
            <person name="Liao Q."/>
            <person name="Li Y."/>
            <person name="Zhou Q."/>
            <person name="Bi G."/>
            <person name="Li C."/>
            <person name="Du R."/>
            <person name="Wang X."/>
            <person name="Sun T."/>
            <person name="Guo L."/>
            <person name="Liang H."/>
            <person name="Lu P."/>
            <person name="Wu Y."/>
            <person name="Zhang Z."/>
            <person name="Ro D.K."/>
            <person name="Shang Y."/>
            <person name="Huang S."/>
            <person name="Yan J."/>
        </authorList>
    </citation>
    <scope>NUCLEOTIDE SEQUENCE [LARGE SCALE GENOMIC DNA]</scope>
    <source>
        <strain evidence="2">Ta-2019</strain>
    </source>
</reference>
<dbReference type="PANTHER" id="PTHR33448">
    <property type="entry name" value="CHLOROPLAST PROTEIN HCF243-RELATED"/>
    <property type="match status" value="1"/>
</dbReference>